<evidence type="ECO:0000313" key="10">
    <source>
        <dbReference type="EMBL" id="OXV06614.1"/>
    </source>
</evidence>
<reference evidence="10 11" key="1">
    <citation type="journal article" date="2015" name="Environ. Microbiol.">
        <title>Metagenome sequence of Elaphomyces granulatus from sporocarp tissue reveals Ascomycota ectomycorrhizal fingerprints of genome expansion and a Proteobacteria-rich microbiome.</title>
        <authorList>
            <person name="Quandt C.A."/>
            <person name="Kohler A."/>
            <person name="Hesse C.N."/>
            <person name="Sharpton T.J."/>
            <person name="Martin F."/>
            <person name="Spatafora J.W."/>
        </authorList>
    </citation>
    <scope>NUCLEOTIDE SEQUENCE [LARGE SCALE GENOMIC DNA]</scope>
    <source>
        <strain evidence="10 11">OSC145934</strain>
    </source>
</reference>
<evidence type="ECO:0000256" key="2">
    <source>
        <dbReference type="ARBA" id="ARBA00004370"/>
    </source>
</evidence>
<evidence type="ECO:0000256" key="5">
    <source>
        <dbReference type="ARBA" id="ARBA00022827"/>
    </source>
</evidence>
<dbReference type="Gene3D" id="2.40.30.10">
    <property type="entry name" value="Translation factors"/>
    <property type="match status" value="1"/>
</dbReference>
<keyword evidence="6" id="KW-0560">Oxidoreductase</keyword>
<dbReference type="PANTHER" id="PTHR19370">
    <property type="entry name" value="NADH-CYTOCHROME B5 REDUCTASE"/>
    <property type="match status" value="1"/>
</dbReference>
<keyword evidence="5 8" id="KW-0274">FAD</keyword>
<keyword evidence="4 8" id="KW-0285">Flavoprotein</keyword>
<dbReference type="GO" id="GO:0005739">
    <property type="term" value="C:mitochondrion"/>
    <property type="evidence" value="ECO:0007669"/>
    <property type="project" value="TreeGrafter"/>
</dbReference>
<keyword evidence="7" id="KW-0472">Membrane</keyword>
<dbReference type="SUPFAM" id="SSF63380">
    <property type="entry name" value="Riboflavin synthase domain-like"/>
    <property type="match status" value="1"/>
</dbReference>
<feature type="binding site" evidence="8">
    <location>
        <position position="124"/>
    </location>
    <ligand>
        <name>FAD</name>
        <dbReference type="ChEBI" id="CHEBI:57692"/>
    </ligand>
</feature>
<dbReference type="InterPro" id="IPR017938">
    <property type="entry name" value="Riboflavin_synthase-like_b-brl"/>
</dbReference>
<feature type="binding site" evidence="8">
    <location>
        <position position="98"/>
    </location>
    <ligand>
        <name>FAD</name>
        <dbReference type="ChEBI" id="CHEBI:57692"/>
    </ligand>
</feature>
<feature type="binding site" evidence="8">
    <location>
        <position position="96"/>
    </location>
    <ligand>
        <name>FAD</name>
        <dbReference type="ChEBI" id="CHEBI:57692"/>
    </ligand>
</feature>
<dbReference type="Gene3D" id="3.40.50.80">
    <property type="entry name" value="Nucleotide-binding domain of ferredoxin-NADP reductase (FNR) module"/>
    <property type="match status" value="1"/>
</dbReference>
<feature type="binding site" evidence="8">
    <location>
        <position position="125"/>
    </location>
    <ligand>
        <name>FAD</name>
        <dbReference type="ChEBI" id="CHEBI:57692"/>
    </ligand>
</feature>
<dbReference type="EMBL" id="NPHW01005596">
    <property type="protein sequence ID" value="OXV06614.1"/>
    <property type="molecule type" value="Genomic_DNA"/>
</dbReference>
<accession>A0A232LR98</accession>
<gene>
    <name evidence="10" type="ORF">Egran_05618</name>
</gene>
<dbReference type="Proteomes" id="UP000243515">
    <property type="component" value="Unassembled WGS sequence"/>
</dbReference>
<evidence type="ECO:0000259" key="9">
    <source>
        <dbReference type="PROSITE" id="PS51384"/>
    </source>
</evidence>
<dbReference type="InterPro" id="IPR017927">
    <property type="entry name" value="FAD-bd_FR_type"/>
</dbReference>
<protein>
    <recommendedName>
        <fullName evidence="9">FAD-binding FR-type domain-containing protein</fullName>
    </recommendedName>
</protein>
<comment type="subcellular location">
    <subcellularLocation>
        <location evidence="2">Membrane</location>
    </subcellularLocation>
</comment>
<organism evidence="10 11">
    <name type="scientific">Elaphomyces granulatus</name>
    <dbReference type="NCBI Taxonomy" id="519963"/>
    <lineage>
        <taxon>Eukaryota</taxon>
        <taxon>Fungi</taxon>
        <taxon>Dikarya</taxon>
        <taxon>Ascomycota</taxon>
        <taxon>Pezizomycotina</taxon>
        <taxon>Eurotiomycetes</taxon>
        <taxon>Eurotiomycetidae</taxon>
        <taxon>Eurotiales</taxon>
        <taxon>Elaphomycetaceae</taxon>
        <taxon>Elaphomyces</taxon>
    </lineage>
</organism>
<evidence type="ECO:0000256" key="8">
    <source>
        <dbReference type="PIRSR" id="PIRSR601834-1"/>
    </source>
</evidence>
<feature type="domain" description="FAD-binding FR-type" evidence="9">
    <location>
        <begin position="40"/>
        <end position="149"/>
    </location>
</feature>
<proteinExistence type="inferred from homology"/>
<evidence type="ECO:0000256" key="1">
    <source>
        <dbReference type="ARBA" id="ARBA00001974"/>
    </source>
</evidence>
<comment type="caution">
    <text evidence="10">The sequence shown here is derived from an EMBL/GenBank/DDBJ whole genome shotgun (WGS) entry which is preliminary data.</text>
</comment>
<dbReference type="OrthoDB" id="432685at2759"/>
<evidence type="ECO:0000256" key="7">
    <source>
        <dbReference type="ARBA" id="ARBA00023136"/>
    </source>
</evidence>
<name>A0A232LR98_9EURO</name>
<evidence type="ECO:0000256" key="6">
    <source>
        <dbReference type="ARBA" id="ARBA00023002"/>
    </source>
</evidence>
<dbReference type="PANTHER" id="PTHR19370:SF189">
    <property type="entry name" value="CYTOCHROME C MITOCHONDRIAL IMPORT FACTOR CYC2"/>
    <property type="match status" value="1"/>
</dbReference>
<evidence type="ECO:0000256" key="4">
    <source>
        <dbReference type="ARBA" id="ARBA00022630"/>
    </source>
</evidence>
<dbReference type="GO" id="GO:0016020">
    <property type="term" value="C:membrane"/>
    <property type="evidence" value="ECO:0007669"/>
    <property type="project" value="UniProtKB-SubCell"/>
</dbReference>
<dbReference type="Pfam" id="PF00970">
    <property type="entry name" value="FAD_binding_6"/>
    <property type="match status" value="1"/>
</dbReference>
<dbReference type="InterPro" id="IPR039261">
    <property type="entry name" value="FNR_nucleotide-bd"/>
</dbReference>
<dbReference type="PRINTS" id="PR00406">
    <property type="entry name" value="CYTB5RDTASE"/>
</dbReference>
<dbReference type="InterPro" id="IPR008333">
    <property type="entry name" value="Cbr1-like_FAD-bd_dom"/>
</dbReference>
<dbReference type="InterPro" id="IPR001834">
    <property type="entry name" value="CBR-like"/>
</dbReference>
<sequence length="336" mass="37687">MKRRTWLLRVAVVTLIAGPVAIGAYVKSQQDCQQSLLNPFTFAYFRLVSRERVSSTSNIFKLQPAKPDDNRQVYESAWRTGIWSVMFKQPQLQIGRHYTPLPPVDQSEDEMLRFFIRRDPHGEMSRYLNGLSSGSKVEIRGPQIEFEISSDVRDILFIAGGTGIAPALQAAYTLLSRTSDTNKPRMHILWATRRREDCLGGSSNNNQTGAPRSSWLIGFFGTKPSSPAAVILEPPTSGAIVKQIESLQSQYPGQLTVRYFVDEENTFIGKDSILDFTNSESSQGSHHKKLILISGPEGFISYLAGPKVWARGRELQGPLQGVIKELDPKDWSVWKL</sequence>
<dbReference type="AlphaFoldDB" id="A0A232LR98"/>
<evidence type="ECO:0000313" key="11">
    <source>
        <dbReference type="Proteomes" id="UP000243515"/>
    </source>
</evidence>
<dbReference type="SUPFAM" id="SSF52343">
    <property type="entry name" value="Ferredoxin reductase-like, C-terminal NADP-linked domain"/>
    <property type="match status" value="1"/>
</dbReference>
<dbReference type="GO" id="GO:0016491">
    <property type="term" value="F:oxidoreductase activity"/>
    <property type="evidence" value="ECO:0007669"/>
    <property type="project" value="UniProtKB-KW"/>
</dbReference>
<comment type="cofactor">
    <cofactor evidence="1 8">
        <name>FAD</name>
        <dbReference type="ChEBI" id="CHEBI:57692"/>
    </cofactor>
</comment>
<comment type="similarity">
    <text evidence="3">Belongs to the flavoprotein pyridine nucleotide cytochrome reductase family.</text>
</comment>
<keyword evidence="11" id="KW-1185">Reference proteome</keyword>
<dbReference type="PROSITE" id="PS51384">
    <property type="entry name" value="FAD_FR"/>
    <property type="match status" value="1"/>
</dbReference>
<evidence type="ECO:0000256" key="3">
    <source>
        <dbReference type="ARBA" id="ARBA00006105"/>
    </source>
</evidence>
<dbReference type="CDD" id="cd06183">
    <property type="entry name" value="cyt_b5_reduct_like"/>
    <property type="match status" value="1"/>
</dbReference>